<evidence type="ECO:0000313" key="2">
    <source>
        <dbReference type="Proteomes" id="UP000002383"/>
    </source>
</evidence>
<dbReference type="KEGG" id="tgr:Tgr7_0418"/>
<name>B8GKZ8_THISH</name>
<keyword evidence="2" id="KW-1185">Reference proteome</keyword>
<protein>
    <recommendedName>
        <fullName evidence="3">DUF4440 domain-containing protein</fullName>
    </recommendedName>
</protein>
<evidence type="ECO:0000313" key="1">
    <source>
        <dbReference type="EMBL" id="ACL71516.1"/>
    </source>
</evidence>
<accession>B8GKZ8</accession>
<organism evidence="1 2">
    <name type="scientific">Thioalkalivibrio sulfidiphilus (strain HL-EbGR7)</name>
    <dbReference type="NCBI Taxonomy" id="396588"/>
    <lineage>
        <taxon>Bacteria</taxon>
        <taxon>Pseudomonadati</taxon>
        <taxon>Pseudomonadota</taxon>
        <taxon>Gammaproteobacteria</taxon>
        <taxon>Chromatiales</taxon>
        <taxon>Ectothiorhodospiraceae</taxon>
        <taxon>Thioalkalivibrio</taxon>
    </lineage>
</organism>
<dbReference type="STRING" id="396588.Tgr7_0418"/>
<dbReference type="RefSeq" id="WP_012637005.1">
    <property type="nucleotide sequence ID" value="NC_011901.1"/>
</dbReference>
<proteinExistence type="predicted"/>
<evidence type="ECO:0008006" key="3">
    <source>
        <dbReference type="Google" id="ProtNLM"/>
    </source>
</evidence>
<dbReference type="HOGENOM" id="CLU_3123774_0_0_6"/>
<dbReference type="AlphaFoldDB" id="B8GKZ8"/>
<sequence length="50" mass="5694">MSWVPVESDVPPPLVDVLVVHELFEGQHTTDFAYRKRDGQWVLTGSDPDQ</sequence>
<reference evidence="1 2" key="1">
    <citation type="journal article" date="2011" name="Stand. Genomic Sci.">
        <title>Complete genome sequence of 'Thioalkalivibrio sulfidophilus' HL-EbGr7.</title>
        <authorList>
            <person name="Muyzer G."/>
            <person name="Sorokin D.Y."/>
            <person name="Mavromatis K."/>
            <person name="Lapidus A."/>
            <person name="Clum A."/>
            <person name="Ivanova N."/>
            <person name="Pati A."/>
            <person name="d'Haeseleer P."/>
            <person name="Woyke T."/>
            <person name="Kyrpides N.C."/>
        </authorList>
    </citation>
    <scope>NUCLEOTIDE SEQUENCE [LARGE SCALE GENOMIC DNA]</scope>
    <source>
        <strain evidence="1 2">HL-EbGR7</strain>
    </source>
</reference>
<dbReference type="EMBL" id="CP001339">
    <property type="protein sequence ID" value="ACL71516.1"/>
    <property type="molecule type" value="Genomic_DNA"/>
</dbReference>
<dbReference type="Proteomes" id="UP000002383">
    <property type="component" value="Chromosome"/>
</dbReference>
<gene>
    <name evidence="1" type="ordered locus">Tgr7_0418</name>
</gene>